<proteinExistence type="predicted"/>
<gene>
    <name evidence="2" type="ORF">R3P38DRAFT_2443688</name>
</gene>
<evidence type="ECO:0000256" key="1">
    <source>
        <dbReference type="SAM" id="MobiDB-lite"/>
    </source>
</evidence>
<feature type="non-terminal residue" evidence="2">
    <location>
        <position position="1"/>
    </location>
</feature>
<evidence type="ECO:0000313" key="2">
    <source>
        <dbReference type="EMBL" id="KAK7001924.1"/>
    </source>
</evidence>
<protein>
    <submittedName>
        <fullName evidence="2">Uncharacterized protein</fullName>
    </submittedName>
</protein>
<keyword evidence="3" id="KW-1185">Reference proteome</keyword>
<dbReference type="InterPro" id="IPR046521">
    <property type="entry name" value="DUF6698"/>
</dbReference>
<feature type="non-terminal residue" evidence="2">
    <location>
        <position position="227"/>
    </location>
</feature>
<dbReference type="Proteomes" id="UP001362999">
    <property type="component" value="Unassembled WGS sequence"/>
</dbReference>
<name>A0AAW0A7T8_9AGAR</name>
<dbReference type="EMBL" id="JAWWNJ010000081">
    <property type="protein sequence ID" value="KAK7001924.1"/>
    <property type="molecule type" value="Genomic_DNA"/>
</dbReference>
<reference evidence="2 3" key="1">
    <citation type="journal article" date="2024" name="J Genomics">
        <title>Draft genome sequencing and assembly of Favolaschia claudopus CIRM-BRFM 2984 isolated from oak limbs.</title>
        <authorList>
            <person name="Navarro D."/>
            <person name="Drula E."/>
            <person name="Chaduli D."/>
            <person name="Cazenave R."/>
            <person name="Ahrendt S."/>
            <person name="Wang J."/>
            <person name="Lipzen A."/>
            <person name="Daum C."/>
            <person name="Barry K."/>
            <person name="Grigoriev I.V."/>
            <person name="Favel A."/>
            <person name="Rosso M.N."/>
            <person name="Martin F."/>
        </authorList>
    </citation>
    <scope>NUCLEOTIDE SEQUENCE [LARGE SCALE GENOMIC DNA]</scope>
    <source>
        <strain evidence="2 3">CIRM-BRFM 2984</strain>
    </source>
</reference>
<feature type="region of interest" description="Disordered" evidence="1">
    <location>
        <begin position="1"/>
        <end position="31"/>
    </location>
</feature>
<organism evidence="2 3">
    <name type="scientific">Favolaschia claudopus</name>
    <dbReference type="NCBI Taxonomy" id="2862362"/>
    <lineage>
        <taxon>Eukaryota</taxon>
        <taxon>Fungi</taxon>
        <taxon>Dikarya</taxon>
        <taxon>Basidiomycota</taxon>
        <taxon>Agaricomycotina</taxon>
        <taxon>Agaricomycetes</taxon>
        <taxon>Agaricomycetidae</taxon>
        <taxon>Agaricales</taxon>
        <taxon>Marasmiineae</taxon>
        <taxon>Mycenaceae</taxon>
        <taxon>Favolaschia</taxon>
    </lineage>
</organism>
<accession>A0AAW0A7T8</accession>
<evidence type="ECO:0000313" key="3">
    <source>
        <dbReference type="Proteomes" id="UP001362999"/>
    </source>
</evidence>
<sequence length="227" mass="25750">DEDDDDDNPRSSSEADDDGGEERFQPIDINASKPEIIKAYQDLQLDHGRVLAENRSLRQRLHELEATSTGKRQRRAQSDNRLGYQQHVGAWARKFLLANEAWVTADEFCKRPVDLVNTPEERFESSKVYSREITVALYQGIPPKFHPLLDRLSYKHLSKDFHRVMFHGPSSLGTKPDPKANATKLGVVECSDHSIAFSAMLARFIISADKSFASTGQTTKINWEADY</sequence>
<dbReference type="Pfam" id="PF20414">
    <property type="entry name" value="DUF6698"/>
    <property type="match status" value="1"/>
</dbReference>
<comment type="caution">
    <text evidence="2">The sequence shown here is derived from an EMBL/GenBank/DDBJ whole genome shotgun (WGS) entry which is preliminary data.</text>
</comment>
<dbReference type="AlphaFoldDB" id="A0AAW0A7T8"/>